<evidence type="ECO:0000313" key="3">
    <source>
        <dbReference type="EnsemblPlants" id="AUR62005332-RA:cds"/>
    </source>
</evidence>
<sequence length="235" mass="27040">MVIGADLGESEDGFSKAIVNLSLVGKLLTKKPYNVEAMKHALKNLWRLIDNVAIRMINTNFFIFQFFNEDDKNKVLEGRLLLNVPFGKRNYTFAEELGGFLEFDDSDPLGWDEFIRVKVMINITKPLRRGIKISTGSSILKWVGFKYERLGTFVTFVGELGMCIKTASNKTRLMGKVWCSNMVLSWWPHFTKGPRLLWRRKRERKWFESFSSNKGSKRISYNDPKAIKLGPPSSA</sequence>
<protein>
    <recommendedName>
        <fullName evidence="2">DUF4283 domain-containing protein</fullName>
    </recommendedName>
</protein>
<dbReference type="Pfam" id="PF14111">
    <property type="entry name" value="DUF4283"/>
    <property type="match status" value="1"/>
</dbReference>
<proteinExistence type="predicted"/>
<dbReference type="PANTHER" id="PTHR31286:SF180">
    <property type="entry name" value="OS10G0362600 PROTEIN"/>
    <property type="match status" value="1"/>
</dbReference>
<dbReference type="InterPro" id="IPR025558">
    <property type="entry name" value="DUF4283"/>
</dbReference>
<keyword evidence="4" id="KW-1185">Reference proteome</keyword>
<evidence type="ECO:0000256" key="1">
    <source>
        <dbReference type="SAM" id="MobiDB-lite"/>
    </source>
</evidence>
<organism evidence="3 4">
    <name type="scientific">Chenopodium quinoa</name>
    <name type="common">Quinoa</name>
    <dbReference type="NCBI Taxonomy" id="63459"/>
    <lineage>
        <taxon>Eukaryota</taxon>
        <taxon>Viridiplantae</taxon>
        <taxon>Streptophyta</taxon>
        <taxon>Embryophyta</taxon>
        <taxon>Tracheophyta</taxon>
        <taxon>Spermatophyta</taxon>
        <taxon>Magnoliopsida</taxon>
        <taxon>eudicotyledons</taxon>
        <taxon>Gunneridae</taxon>
        <taxon>Pentapetalae</taxon>
        <taxon>Caryophyllales</taxon>
        <taxon>Chenopodiaceae</taxon>
        <taxon>Chenopodioideae</taxon>
        <taxon>Atripliceae</taxon>
        <taxon>Chenopodium</taxon>
    </lineage>
</organism>
<dbReference type="AlphaFoldDB" id="A0A803L0E4"/>
<dbReference type="EnsemblPlants" id="AUR62005332-RA">
    <property type="protein sequence ID" value="AUR62005332-RA:cds"/>
    <property type="gene ID" value="AUR62005332"/>
</dbReference>
<feature type="region of interest" description="Disordered" evidence="1">
    <location>
        <begin position="211"/>
        <end position="235"/>
    </location>
</feature>
<dbReference type="PANTHER" id="PTHR31286">
    <property type="entry name" value="GLYCINE-RICH CELL WALL STRUCTURAL PROTEIN 1.8-LIKE"/>
    <property type="match status" value="1"/>
</dbReference>
<evidence type="ECO:0000313" key="4">
    <source>
        <dbReference type="Proteomes" id="UP000596660"/>
    </source>
</evidence>
<evidence type="ECO:0000259" key="2">
    <source>
        <dbReference type="Pfam" id="PF14111"/>
    </source>
</evidence>
<dbReference type="OMA" id="VAIRMIN"/>
<reference evidence="3" key="2">
    <citation type="submission" date="2021-03" db="UniProtKB">
        <authorList>
            <consortium name="EnsemblPlants"/>
        </authorList>
    </citation>
    <scope>IDENTIFICATION</scope>
</reference>
<dbReference type="InterPro" id="IPR040256">
    <property type="entry name" value="At4g02000-like"/>
</dbReference>
<dbReference type="Proteomes" id="UP000596660">
    <property type="component" value="Unplaced"/>
</dbReference>
<feature type="domain" description="DUF4283" evidence="2">
    <location>
        <begin position="20"/>
        <end position="79"/>
    </location>
</feature>
<name>A0A803L0E4_CHEQI</name>
<reference evidence="3" key="1">
    <citation type="journal article" date="2017" name="Nature">
        <title>The genome of Chenopodium quinoa.</title>
        <authorList>
            <person name="Jarvis D.E."/>
            <person name="Ho Y.S."/>
            <person name="Lightfoot D.J."/>
            <person name="Schmoeckel S.M."/>
            <person name="Li B."/>
            <person name="Borm T.J.A."/>
            <person name="Ohyanagi H."/>
            <person name="Mineta K."/>
            <person name="Michell C.T."/>
            <person name="Saber N."/>
            <person name="Kharbatia N.M."/>
            <person name="Rupper R.R."/>
            <person name="Sharp A.R."/>
            <person name="Dally N."/>
            <person name="Boughton B.A."/>
            <person name="Woo Y.H."/>
            <person name="Gao G."/>
            <person name="Schijlen E.G.W.M."/>
            <person name="Guo X."/>
            <person name="Momin A.A."/>
            <person name="Negrao S."/>
            <person name="Al-Babili S."/>
            <person name="Gehring C."/>
            <person name="Roessner U."/>
            <person name="Jung C."/>
            <person name="Murphy K."/>
            <person name="Arold S.T."/>
            <person name="Gojobori T."/>
            <person name="van der Linden C.G."/>
            <person name="van Loo E.N."/>
            <person name="Jellen E.N."/>
            <person name="Maughan P.J."/>
            <person name="Tester M."/>
        </authorList>
    </citation>
    <scope>NUCLEOTIDE SEQUENCE [LARGE SCALE GENOMIC DNA]</scope>
    <source>
        <strain evidence="3">cv. PI 614886</strain>
    </source>
</reference>
<dbReference type="Gramene" id="AUR62005332-RA">
    <property type="protein sequence ID" value="AUR62005332-RA:cds"/>
    <property type="gene ID" value="AUR62005332"/>
</dbReference>
<accession>A0A803L0E4</accession>